<dbReference type="Pfam" id="PF07686">
    <property type="entry name" value="V-set"/>
    <property type="match status" value="1"/>
</dbReference>
<comment type="subcellular location">
    <subcellularLocation>
        <location evidence="1">Cell membrane</location>
        <topology evidence="1">Single-pass type I membrane protein</topology>
    </subcellularLocation>
</comment>
<dbReference type="PANTHER" id="PTHR25466">
    <property type="entry name" value="T-LYMPHOCYTE ACTIVATION ANTIGEN"/>
    <property type="match status" value="1"/>
</dbReference>
<dbReference type="SUPFAM" id="SSF48726">
    <property type="entry name" value="Immunoglobulin"/>
    <property type="match status" value="2"/>
</dbReference>
<dbReference type="InterPro" id="IPR053896">
    <property type="entry name" value="BTN3A2-like_Ig-C"/>
</dbReference>
<keyword evidence="7" id="KW-1015">Disulfide bond</keyword>
<dbReference type="GO" id="GO:0031295">
    <property type="term" value="P:T cell costimulation"/>
    <property type="evidence" value="ECO:0007669"/>
    <property type="project" value="TreeGrafter"/>
</dbReference>
<keyword evidence="9" id="KW-0325">Glycoprotein</keyword>
<evidence type="ECO:0000256" key="7">
    <source>
        <dbReference type="ARBA" id="ARBA00023157"/>
    </source>
</evidence>
<keyword evidence="6 12" id="KW-0472">Membrane</keyword>
<evidence type="ECO:0000313" key="15">
    <source>
        <dbReference type="EMBL" id="KAK5899383.1"/>
    </source>
</evidence>
<dbReference type="InterPro" id="IPR051713">
    <property type="entry name" value="T-cell_Activation_Regulation"/>
</dbReference>
<evidence type="ECO:0000256" key="13">
    <source>
        <dbReference type="SAM" id="SignalP"/>
    </source>
</evidence>
<gene>
    <name evidence="15" type="ORF">CesoFtcFv8_008870</name>
</gene>
<feature type="domain" description="Ig-like" evidence="14">
    <location>
        <begin position="36"/>
        <end position="131"/>
    </location>
</feature>
<dbReference type="SMART" id="SM00409">
    <property type="entry name" value="IG"/>
    <property type="match status" value="2"/>
</dbReference>
<evidence type="ECO:0000256" key="10">
    <source>
        <dbReference type="ARBA" id="ARBA00023319"/>
    </source>
</evidence>
<keyword evidence="3 12" id="KW-0812">Transmembrane</keyword>
<feature type="transmembrane region" description="Helical" evidence="12">
    <location>
        <begin position="245"/>
        <end position="267"/>
    </location>
</feature>
<dbReference type="GO" id="GO:0006955">
    <property type="term" value="P:immune response"/>
    <property type="evidence" value="ECO:0007669"/>
    <property type="project" value="TreeGrafter"/>
</dbReference>
<dbReference type="AlphaFoldDB" id="A0AAN8CD53"/>
<dbReference type="PROSITE" id="PS50835">
    <property type="entry name" value="IG_LIKE"/>
    <property type="match status" value="2"/>
</dbReference>
<sequence length="310" mass="34177">MASNGVLLLFTFIHLSIGHAAFVQLEVRAENVGKYGQQSLLECVYIHSQEAEGGKLIWVNWKKEGVEEALLSFHKGSTTAESGYSFAEPSWNTTNRNVSLLITSTSVKDQGEYTCDVMTDSGAGIKNIRLTVTAKYNKPAIKFDPQTSTLMCDSDSGYPEGQLRWFDEFGTEWTKSSQMEAKKTESGLFNLSSKLTLMDGSTFSSYTCKVFNVSGGKEEEATYTVQEPEKTGRAQGNKVDGTTKVVAPLVVIGSLIIGLLLLMLLLYKRRSQLVRRFSIRPLIMGDHQPVDPCDSHVEQGEDQSCPDSLA</sequence>
<evidence type="ECO:0000256" key="6">
    <source>
        <dbReference type="ARBA" id="ARBA00023136"/>
    </source>
</evidence>
<feature type="signal peptide" evidence="13">
    <location>
        <begin position="1"/>
        <end position="20"/>
    </location>
</feature>
<keyword evidence="16" id="KW-1185">Reference proteome</keyword>
<evidence type="ECO:0000256" key="2">
    <source>
        <dbReference type="ARBA" id="ARBA00022475"/>
    </source>
</evidence>
<dbReference type="PANTHER" id="PTHR25466:SF14">
    <property type="entry name" value="BUTYROPHILIN SUBFAMILY 2 MEMBER A2-LIKE-RELATED"/>
    <property type="match status" value="1"/>
</dbReference>
<evidence type="ECO:0000256" key="11">
    <source>
        <dbReference type="SAM" id="MobiDB-lite"/>
    </source>
</evidence>
<proteinExistence type="predicted"/>
<evidence type="ECO:0000313" key="16">
    <source>
        <dbReference type="Proteomes" id="UP001335648"/>
    </source>
</evidence>
<keyword evidence="8" id="KW-0675">Receptor</keyword>
<dbReference type="Gene3D" id="2.60.40.10">
    <property type="entry name" value="Immunoglobulins"/>
    <property type="match status" value="2"/>
</dbReference>
<keyword evidence="5 12" id="KW-1133">Transmembrane helix</keyword>
<evidence type="ECO:0000259" key="14">
    <source>
        <dbReference type="PROSITE" id="PS50835"/>
    </source>
</evidence>
<evidence type="ECO:0000256" key="8">
    <source>
        <dbReference type="ARBA" id="ARBA00023170"/>
    </source>
</evidence>
<dbReference type="GO" id="GO:0042102">
    <property type="term" value="P:positive regulation of T cell proliferation"/>
    <property type="evidence" value="ECO:0007669"/>
    <property type="project" value="TreeGrafter"/>
</dbReference>
<dbReference type="InterPro" id="IPR013106">
    <property type="entry name" value="Ig_V-set"/>
</dbReference>
<keyword evidence="4 13" id="KW-0732">Signal</keyword>
<feature type="domain" description="Ig-like" evidence="14">
    <location>
        <begin position="146"/>
        <end position="224"/>
    </location>
</feature>
<feature type="chain" id="PRO_5042902338" description="Ig-like domain-containing protein" evidence="13">
    <location>
        <begin position="21"/>
        <end position="310"/>
    </location>
</feature>
<dbReference type="Pfam" id="PF22705">
    <property type="entry name" value="C2-set_3"/>
    <property type="match status" value="1"/>
</dbReference>
<evidence type="ECO:0000256" key="12">
    <source>
        <dbReference type="SAM" id="Phobius"/>
    </source>
</evidence>
<evidence type="ECO:0000256" key="4">
    <source>
        <dbReference type="ARBA" id="ARBA00022729"/>
    </source>
</evidence>
<evidence type="ECO:0000256" key="5">
    <source>
        <dbReference type="ARBA" id="ARBA00022989"/>
    </source>
</evidence>
<dbReference type="GO" id="GO:0071222">
    <property type="term" value="P:cellular response to lipopolysaccharide"/>
    <property type="evidence" value="ECO:0007669"/>
    <property type="project" value="TreeGrafter"/>
</dbReference>
<protein>
    <recommendedName>
        <fullName evidence="14">Ig-like domain-containing protein</fullName>
    </recommendedName>
</protein>
<dbReference type="InterPro" id="IPR013783">
    <property type="entry name" value="Ig-like_fold"/>
</dbReference>
<keyword evidence="2" id="KW-1003">Cell membrane</keyword>
<name>A0AAN8CD53_9TELE</name>
<feature type="region of interest" description="Disordered" evidence="11">
    <location>
        <begin position="290"/>
        <end position="310"/>
    </location>
</feature>
<keyword evidence="10" id="KW-0393">Immunoglobulin domain</keyword>
<dbReference type="EMBL" id="JAULUE010002052">
    <property type="protein sequence ID" value="KAK5899383.1"/>
    <property type="molecule type" value="Genomic_DNA"/>
</dbReference>
<evidence type="ECO:0000256" key="1">
    <source>
        <dbReference type="ARBA" id="ARBA00004251"/>
    </source>
</evidence>
<dbReference type="Proteomes" id="UP001335648">
    <property type="component" value="Unassembled WGS sequence"/>
</dbReference>
<accession>A0AAN8CD53</accession>
<evidence type="ECO:0000256" key="3">
    <source>
        <dbReference type="ARBA" id="ARBA00022692"/>
    </source>
</evidence>
<dbReference type="GO" id="GO:0007166">
    <property type="term" value="P:cell surface receptor signaling pathway"/>
    <property type="evidence" value="ECO:0007669"/>
    <property type="project" value="TreeGrafter"/>
</dbReference>
<dbReference type="GO" id="GO:0009897">
    <property type="term" value="C:external side of plasma membrane"/>
    <property type="evidence" value="ECO:0007669"/>
    <property type="project" value="TreeGrafter"/>
</dbReference>
<evidence type="ECO:0000256" key="9">
    <source>
        <dbReference type="ARBA" id="ARBA00023180"/>
    </source>
</evidence>
<reference evidence="15 16" key="1">
    <citation type="journal article" date="2023" name="Mol. Biol. Evol.">
        <title>Genomics of Secondarily Temperate Adaptation in the Only Non-Antarctic Icefish.</title>
        <authorList>
            <person name="Rivera-Colon A.G."/>
            <person name="Rayamajhi N."/>
            <person name="Minhas B.F."/>
            <person name="Madrigal G."/>
            <person name="Bilyk K.T."/>
            <person name="Yoon V."/>
            <person name="Hune M."/>
            <person name="Gregory S."/>
            <person name="Cheng C.H.C."/>
            <person name="Catchen J.M."/>
        </authorList>
    </citation>
    <scope>NUCLEOTIDE SEQUENCE [LARGE SCALE GENOMIC DNA]</scope>
    <source>
        <strain evidence="15">JC2023a</strain>
    </source>
</reference>
<dbReference type="InterPro" id="IPR007110">
    <property type="entry name" value="Ig-like_dom"/>
</dbReference>
<dbReference type="InterPro" id="IPR036179">
    <property type="entry name" value="Ig-like_dom_sf"/>
</dbReference>
<organism evidence="15 16">
    <name type="scientific">Champsocephalus esox</name>
    <name type="common">pike icefish</name>
    <dbReference type="NCBI Taxonomy" id="159716"/>
    <lineage>
        <taxon>Eukaryota</taxon>
        <taxon>Metazoa</taxon>
        <taxon>Chordata</taxon>
        <taxon>Craniata</taxon>
        <taxon>Vertebrata</taxon>
        <taxon>Euteleostomi</taxon>
        <taxon>Actinopterygii</taxon>
        <taxon>Neopterygii</taxon>
        <taxon>Teleostei</taxon>
        <taxon>Neoteleostei</taxon>
        <taxon>Acanthomorphata</taxon>
        <taxon>Eupercaria</taxon>
        <taxon>Perciformes</taxon>
        <taxon>Notothenioidei</taxon>
        <taxon>Channichthyidae</taxon>
        <taxon>Champsocephalus</taxon>
    </lineage>
</organism>
<comment type="caution">
    <text evidence="15">The sequence shown here is derived from an EMBL/GenBank/DDBJ whole genome shotgun (WGS) entry which is preliminary data.</text>
</comment>
<dbReference type="GO" id="GO:0042130">
    <property type="term" value="P:negative regulation of T cell proliferation"/>
    <property type="evidence" value="ECO:0007669"/>
    <property type="project" value="TreeGrafter"/>
</dbReference>
<dbReference type="InterPro" id="IPR003599">
    <property type="entry name" value="Ig_sub"/>
</dbReference>